<evidence type="ECO:0000256" key="5">
    <source>
        <dbReference type="ARBA" id="ARBA00022989"/>
    </source>
</evidence>
<dbReference type="Pfam" id="PF04226">
    <property type="entry name" value="Transgly_assoc"/>
    <property type="match status" value="1"/>
</dbReference>
<dbReference type="InterPro" id="IPR007341">
    <property type="entry name" value="Transgly_assoc"/>
</dbReference>
<evidence type="ECO:0000313" key="8">
    <source>
        <dbReference type="EMBL" id="MDT0631356.1"/>
    </source>
</evidence>
<organism evidence="8 9">
    <name type="scientific">Rubrivirga litoralis</name>
    <dbReference type="NCBI Taxonomy" id="3075598"/>
    <lineage>
        <taxon>Bacteria</taxon>
        <taxon>Pseudomonadati</taxon>
        <taxon>Rhodothermota</taxon>
        <taxon>Rhodothermia</taxon>
        <taxon>Rhodothermales</taxon>
        <taxon>Rubricoccaceae</taxon>
        <taxon>Rubrivirga</taxon>
    </lineage>
</organism>
<evidence type="ECO:0000256" key="3">
    <source>
        <dbReference type="ARBA" id="ARBA00022475"/>
    </source>
</evidence>
<keyword evidence="5 7" id="KW-1133">Transmembrane helix</keyword>
<proteinExistence type="inferred from homology"/>
<evidence type="ECO:0000256" key="2">
    <source>
        <dbReference type="ARBA" id="ARBA00011006"/>
    </source>
</evidence>
<feature type="transmembrane region" description="Helical" evidence="7">
    <location>
        <begin position="59"/>
        <end position="77"/>
    </location>
</feature>
<keyword evidence="6 7" id="KW-0472">Membrane</keyword>
<keyword evidence="4 7" id="KW-0812">Transmembrane</keyword>
<comment type="similarity">
    <text evidence="2">Belongs to the UPF0410 family.</text>
</comment>
<feature type="transmembrane region" description="Helical" evidence="7">
    <location>
        <begin position="30"/>
        <end position="53"/>
    </location>
</feature>
<gene>
    <name evidence="8" type="ORF">RM540_06290</name>
</gene>
<evidence type="ECO:0000256" key="1">
    <source>
        <dbReference type="ARBA" id="ARBA00004651"/>
    </source>
</evidence>
<accession>A0ABU3BQ81</accession>
<name>A0ABU3BQ81_9BACT</name>
<feature type="transmembrane region" description="Helical" evidence="7">
    <location>
        <begin position="6"/>
        <end position="23"/>
    </location>
</feature>
<dbReference type="Proteomes" id="UP001267426">
    <property type="component" value="Unassembled WGS sequence"/>
</dbReference>
<dbReference type="PANTHER" id="PTHR33884">
    <property type="entry name" value="UPF0410 PROTEIN YMGE"/>
    <property type="match status" value="1"/>
</dbReference>
<evidence type="ECO:0000256" key="7">
    <source>
        <dbReference type="SAM" id="Phobius"/>
    </source>
</evidence>
<protein>
    <submittedName>
        <fullName evidence="8">GlsB/YeaQ/YmgE family stress response membrane protein</fullName>
    </submittedName>
</protein>
<dbReference type="PANTHER" id="PTHR33884:SF3">
    <property type="entry name" value="UPF0410 PROTEIN YMGE"/>
    <property type="match status" value="1"/>
</dbReference>
<keyword evidence="3" id="KW-1003">Cell membrane</keyword>
<evidence type="ECO:0000256" key="6">
    <source>
        <dbReference type="ARBA" id="ARBA00023136"/>
    </source>
</evidence>
<evidence type="ECO:0000313" key="9">
    <source>
        <dbReference type="Proteomes" id="UP001267426"/>
    </source>
</evidence>
<comment type="caution">
    <text evidence="8">The sequence shown here is derived from an EMBL/GenBank/DDBJ whole genome shotgun (WGS) entry which is preliminary data.</text>
</comment>
<reference evidence="8 9" key="1">
    <citation type="submission" date="2023-09" db="EMBL/GenBank/DDBJ databases">
        <authorList>
            <person name="Rey-Velasco X."/>
        </authorList>
    </citation>
    <scope>NUCLEOTIDE SEQUENCE [LARGE SCALE GENOMIC DNA]</scope>
    <source>
        <strain evidence="8 9">F394</strain>
    </source>
</reference>
<keyword evidence="9" id="KW-1185">Reference proteome</keyword>
<dbReference type="EMBL" id="JAVRHT010000011">
    <property type="protein sequence ID" value="MDT0631356.1"/>
    <property type="molecule type" value="Genomic_DNA"/>
</dbReference>
<comment type="subcellular location">
    <subcellularLocation>
        <location evidence="1">Cell membrane</location>
        <topology evidence="1">Multi-pass membrane protein</topology>
    </subcellularLocation>
</comment>
<dbReference type="RefSeq" id="WP_311662699.1">
    <property type="nucleotide sequence ID" value="NZ_JAVRHT010000011.1"/>
</dbReference>
<evidence type="ECO:0000256" key="4">
    <source>
        <dbReference type="ARBA" id="ARBA00022692"/>
    </source>
</evidence>
<sequence length="86" mass="9016">MLTGLIFWIVVGAIAGWLAEKIMKANMGLGMNIVIGIVGALIGGFVVGLLPFVDADGGFFWSILVATLGAVILLWAVNKFKEHSAA</sequence>